<dbReference type="RefSeq" id="WP_259963311.1">
    <property type="nucleotide sequence ID" value="NZ_JAOAMV010000010.1"/>
</dbReference>
<dbReference type="GO" id="GO:0016757">
    <property type="term" value="F:glycosyltransferase activity"/>
    <property type="evidence" value="ECO:0007669"/>
    <property type="project" value="UniProtKB-KW"/>
</dbReference>
<protein>
    <submittedName>
        <fullName evidence="5">Glycosyltransferase</fullName>
    </submittedName>
</protein>
<gene>
    <name evidence="5" type="ORF">N0B51_14515</name>
</gene>
<dbReference type="InterPro" id="IPR001296">
    <property type="entry name" value="Glyco_trans_1"/>
</dbReference>
<dbReference type="Pfam" id="PF00534">
    <property type="entry name" value="Glycos_transf_1"/>
    <property type="match status" value="1"/>
</dbReference>
<evidence type="ECO:0000259" key="3">
    <source>
        <dbReference type="Pfam" id="PF00534"/>
    </source>
</evidence>
<dbReference type="PANTHER" id="PTHR12526">
    <property type="entry name" value="GLYCOSYLTRANSFERASE"/>
    <property type="match status" value="1"/>
</dbReference>
<dbReference type="Proteomes" id="UP001142648">
    <property type="component" value="Unassembled WGS sequence"/>
</dbReference>
<proteinExistence type="predicted"/>
<reference evidence="5" key="1">
    <citation type="submission" date="2022-09" db="EMBL/GenBank/DDBJ databases">
        <title>The genome sequence of Tsuneonella sp. YG55.</title>
        <authorList>
            <person name="Liu Y."/>
        </authorList>
    </citation>
    <scope>NUCLEOTIDE SEQUENCE</scope>
    <source>
        <strain evidence="5">YG55</strain>
    </source>
</reference>
<comment type="caution">
    <text evidence="5">The sequence shown here is derived from an EMBL/GenBank/DDBJ whole genome shotgun (WGS) entry which is preliminary data.</text>
</comment>
<dbReference type="EMBL" id="JAOAMV010000010">
    <property type="protein sequence ID" value="MCT2560193.1"/>
    <property type="molecule type" value="Genomic_DNA"/>
</dbReference>
<dbReference type="AlphaFoldDB" id="A0A9X3AM72"/>
<evidence type="ECO:0000259" key="4">
    <source>
        <dbReference type="Pfam" id="PF13439"/>
    </source>
</evidence>
<feature type="domain" description="Glycosyltransferase subfamily 4-like N-terminal" evidence="4">
    <location>
        <begin position="12"/>
        <end position="172"/>
    </location>
</feature>
<dbReference type="Pfam" id="PF13439">
    <property type="entry name" value="Glyco_transf_4"/>
    <property type="match status" value="1"/>
</dbReference>
<evidence type="ECO:0000313" key="6">
    <source>
        <dbReference type="Proteomes" id="UP001142648"/>
    </source>
</evidence>
<keyword evidence="6" id="KW-1185">Reference proteome</keyword>
<feature type="domain" description="Glycosyl transferase family 1" evidence="3">
    <location>
        <begin position="199"/>
        <end position="348"/>
    </location>
</feature>
<dbReference type="SUPFAM" id="SSF53756">
    <property type="entry name" value="UDP-Glycosyltransferase/glycogen phosphorylase"/>
    <property type="match status" value="1"/>
</dbReference>
<organism evidence="5 6">
    <name type="scientific">Tsuneonella litorea</name>
    <dbReference type="NCBI Taxonomy" id="2976475"/>
    <lineage>
        <taxon>Bacteria</taxon>
        <taxon>Pseudomonadati</taxon>
        <taxon>Pseudomonadota</taxon>
        <taxon>Alphaproteobacteria</taxon>
        <taxon>Sphingomonadales</taxon>
        <taxon>Erythrobacteraceae</taxon>
        <taxon>Tsuneonella</taxon>
    </lineage>
</organism>
<keyword evidence="2" id="KW-0808">Transferase</keyword>
<accession>A0A9X3AM72</accession>
<dbReference type="PANTHER" id="PTHR12526:SF510">
    <property type="entry name" value="D-INOSITOL 3-PHOSPHATE GLYCOSYLTRANSFERASE"/>
    <property type="match status" value="1"/>
</dbReference>
<evidence type="ECO:0000256" key="1">
    <source>
        <dbReference type="ARBA" id="ARBA00022676"/>
    </source>
</evidence>
<sequence length="401" mass="44468">MRIALPVHSFEPGGGERVALRLAAEWQAAGHEVTVVLGRDRGVCASTAPDLDYRTSREPFATDRWETLWMMICLARFLRRERVDALFCPGNTYTVVCVVMRLLFPRRCPAVLVKISNDLERPDLPPFARPLYRLWLRVQGRLLDRFVALAEPMKPEIVETMRVSAASVAVIPDPALLRIEWQRLGAIDEGDAPAGRGTRYLSVGRLVAQKNYALLLRAFAASRSPDDRLVIAGEGSLLRRLVSLRDDLGLTNLVEFPGHVSDVEALYRDADVFVLSSDYEGIPAVAIEALAAGLPIATTRSSAGMDWLTGYGRFGEVVPQRNPDALGDAMRRMASIFPDRQAMREQAQAFTLERASGAYLDEFETMQSASNGRRAEFLSPDGAGLFSTRRLATKPSMRECE</sequence>
<dbReference type="InterPro" id="IPR028098">
    <property type="entry name" value="Glyco_trans_4-like_N"/>
</dbReference>
<keyword evidence="1" id="KW-0328">Glycosyltransferase</keyword>
<dbReference type="Gene3D" id="3.40.50.2000">
    <property type="entry name" value="Glycogen Phosphorylase B"/>
    <property type="match status" value="2"/>
</dbReference>
<evidence type="ECO:0000256" key="2">
    <source>
        <dbReference type="ARBA" id="ARBA00022679"/>
    </source>
</evidence>
<dbReference type="CDD" id="cd03811">
    <property type="entry name" value="GT4_GT28_WabH-like"/>
    <property type="match status" value="1"/>
</dbReference>
<evidence type="ECO:0000313" key="5">
    <source>
        <dbReference type="EMBL" id="MCT2560193.1"/>
    </source>
</evidence>
<name>A0A9X3AM72_9SPHN</name>